<dbReference type="Pfam" id="PF14501">
    <property type="entry name" value="HATPase_c_5"/>
    <property type="match status" value="1"/>
</dbReference>
<dbReference type="GO" id="GO:0042802">
    <property type="term" value="F:identical protein binding"/>
    <property type="evidence" value="ECO:0007669"/>
    <property type="project" value="TreeGrafter"/>
</dbReference>
<reference evidence="5" key="1">
    <citation type="journal article" date="2021" name="PeerJ">
        <title>Extensive microbial diversity within the chicken gut microbiome revealed by metagenomics and culture.</title>
        <authorList>
            <person name="Gilroy R."/>
            <person name="Ravi A."/>
            <person name="Getino M."/>
            <person name="Pursley I."/>
            <person name="Horton D.L."/>
            <person name="Alikhan N.F."/>
            <person name="Baker D."/>
            <person name="Gharbi K."/>
            <person name="Hall N."/>
            <person name="Watson M."/>
            <person name="Adriaenssens E.M."/>
            <person name="Foster-Nyarko E."/>
            <person name="Jarju S."/>
            <person name="Secka A."/>
            <person name="Antonio M."/>
            <person name="Oren A."/>
            <person name="Chaudhuri R.R."/>
            <person name="La Ragione R."/>
            <person name="Hildebrand F."/>
            <person name="Pallen M.J."/>
        </authorList>
    </citation>
    <scope>NUCLEOTIDE SEQUENCE</scope>
    <source>
        <strain evidence="5">ChiSjej1B19-8411</strain>
    </source>
</reference>
<keyword evidence="3" id="KW-0418">Kinase</keyword>
<dbReference type="SUPFAM" id="SSF55890">
    <property type="entry name" value="Sporulation response regulatory protein Spo0B"/>
    <property type="match status" value="1"/>
</dbReference>
<dbReference type="InterPro" id="IPR036890">
    <property type="entry name" value="HATPase_C_sf"/>
</dbReference>
<feature type="non-terminal residue" evidence="5">
    <location>
        <position position="1"/>
    </location>
</feature>
<dbReference type="AlphaFoldDB" id="A0A9D1WHD9"/>
<dbReference type="Proteomes" id="UP000886817">
    <property type="component" value="Unassembled WGS sequence"/>
</dbReference>
<evidence type="ECO:0000313" key="6">
    <source>
        <dbReference type="Proteomes" id="UP000886817"/>
    </source>
</evidence>
<dbReference type="GO" id="GO:0000155">
    <property type="term" value="F:phosphorelay sensor kinase activity"/>
    <property type="evidence" value="ECO:0007669"/>
    <property type="project" value="InterPro"/>
</dbReference>
<protein>
    <submittedName>
        <fullName evidence="5">GHKL domain-containing protein</fullName>
    </submittedName>
</protein>
<dbReference type="EMBL" id="DXEX01000116">
    <property type="protein sequence ID" value="HIX59073.1"/>
    <property type="molecule type" value="Genomic_DNA"/>
</dbReference>
<dbReference type="PANTHER" id="PTHR40448:SF1">
    <property type="entry name" value="TWO-COMPONENT SENSOR HISTIDINE KINASE"/>
    <property type="match status" value="1"/>
</dbReference>
<dbReference type="SUPFAM" id="SSF55874">
    <property type="entry name" value="ATPase domain of HSP90 chaperone/DNA topoisomerase II/histidine kinase"/>
    <property type="match status" value="1"/>
</dbReference>
<dbReference type="PANTHER" id="PTHR40448">
    <property type="entry name" value="TWO-COMPONENT SENSOR HISTIDINE KINASE"/>
    <property type="match status" value="1"/>
</dbReference>
<evidence type="ECO:0000256" key="3">
    <source>
        <dbReference type="ARBA" id="ARBA00022777"/>
    </source>
</evidence>
<name>A0A9D1WHD9_9FIRM</name>
<proteinExistence type="predicted"/>
<evidence type="ECO:0000313" key="5">
    <source>
        <dbReference type="EMBL" id="HIX59073.1"/>
    </source>
</evidence>
<sequence>LFFLIYRVTKKEAQLQQQLHDQEQLAVYTKELEKINQSFRSFKHDYMNILLTMDEYLKTRQYDALTSYFRKQILPAGCGLNEVHSQISVLSNLQIPEIKGLLIGKCNYAISKNLRLQLTIPFSAYAPAIDIVALARILGIFLDNAIEGAQCTEESKLEIYWYAYETKTIIIIRNSCSASTPTVQEIQQRHFSIRKGHEGIGLCNVRQLLKKSPNIYWIMKQENHMFHQELRIYTETAEKNNDGHSPL</sequence>
<keyword evidence="2" id="KW-0808">Transferase</keyword>
<evidence type="ECO:0000256" key="2">
    <source>
        <dbReference type="ARBA" id="ARBA00022679"/>
    </source>
</evidence>
<keyword evidence="1" id="KW-0597">Phosphoprotein</keyword>
<feature type="domain" description="Sensor histidine kinase NatK-like C-terminal" evidence="4">
    <location>
        <begin position="130"/>
        <end position="232"/>
    </location>
</feature>
<accession>A0A9D1WHD9</accession>
<reference evidence="5" key="2">
    <citation type="submission" date="2021-04" db="EMBL/GenBank/DDBJ databases">
        <authorList>
            <person name="Gilroy R."/>
        </authorList>
    </citation>
    <scope>NUCLEOTIDE SEQUENCE</scope>
    <source>
        <strain evidence="5">ChiSjej1B19-8411</strain>
    </source>
</reference>
<comment type="caution">
    <text evidence="5">The sequence shown here is derived from an EMBL/GenBank/DDBJ whole genome shotgun (WGS) entry which is preliminary data.</text>
</comment>
<dbReference type="InterPro" id="IPR032834">
    <property type="entry name" value="NatK-like_C"/>
</dbReference>
<organism evidence="5 6">
    <name type="scientific">Candidatus Blautia gallistercoris</name>
    <dbReference type="NCBI Taxonomy" id="2838490"/>
    <lineage>
        <taxon>Bacteria</taxon>
        <taxon>Bacillati</taxon>
        <taxon>Bacillota</taxon>
        <taxon>Clostridia</taxon>
        <taxon>Lachnospirales</taxon>
        <taxon>Lachnospiraceae</taxon>
        <taxon>Blautia</taxon>
    </lineage>
</organism>
<evidence type="ECO:0000256" key="1">
    <source>
        <dbReference type="ARBA" id="ARBA00022553"/>
    </source>
</evidence>
<gene>
    <name evidence="5" type="ORF">IAA45_05075</name>
</gene>
<dbReference type="InterPro" id="IPR016120">
    <property type="entry name" value="Sig_transdc_His_kin_SpoOB"/>
</dbReference>
<evidence type="ECO:0000259" key="4">
    <source>
        <dbReference type="Pfam" id="PF14501"/>
    </source>
</evidence>
<dbReference type="Gene3D" id="3.30.565.10">
    <property type="entry name" value="Histidine kinase-like ATPase, C-terminal domain"/>
    <property type="match status" value="1"/>
</dbReference>